<evidence type="ECO:0000256" key="1">
    <source>
        <dbReference type="SAM" id="Phobius"/>
    </source>
</evidence>
<feature type="transmembrane region" description="Helical" evidence="1">
    <location>
        <begin position="21"/>
        <end position="41"/>
    </location>
</feature>
<keyword evidence="1" id="KW-0812">Transmembrane</keyword>
<accession>A0ABV5HCD1</accession>
<comment type="caution">
    <text evidence="2">The sequence shown here is derived from an EMBL/GenBank/DDBJ whole genome shotgun (WGS) entry which is preliminary data.</text>
</comment>
<reference evidence="2 3" key="1">
    <citation type="submission" date="2024-09" db="EMBL/GenBank/DDBJ databases">
        <authorList>
            <person name="Sun Q."/>
            <person name="Mori K."/>
        </authorList>
    </citation>
    <scope>NUCLEOTIDE SEQUENCE [LARGE SCALE GENOMIC DNA]</scope>
    <source>
        <strain evidence="2 3">CECT 8365</strain>
    </source>
</reference>
<keyword evidence="1" id="KW-1133">Transmembrane helix</keyword>
<evidence type="ECO:0008006" key="4">
    <source>
        <dbReference type="Google" id="ProtNLM"/>
    </source>
</evidence>
<dbReference type="RefSeq" id="WP_278011772.1">
    <property type="nucleotide sequence ID" value="NZ_CP121112.1"/>
</dbReference>
<dbReference type="Proteomes" id="UP001589562">
    <property type="component" value="Unassembled WGS sequence"/>
</dbReference>
<feature type="transmembrane region" description="Helical" evidence="1">
    <location>
        <begin position="174"/>
        <end position="192"/>
    </location>
</feature>
<organism evidence="2 3">
    <name type="scientific">Flavobacterium gyeonganense</name>
    <dbReference type="NCBI Taxonomy" id="1310418"/>
    <lineage>
        <taxon>Bacteria</taxon>
        <taxon>Pseudomonadati</taxon>
        <taxon>Bacteroidota</taxon>
        <taxon>Flavobacteriia</taxon>
        <taxon>Flavobacteriales</taxon>
        <taxon>Flavobacteriaceae</taxon>
        <taxon>Flavobacterium</taxon>
    </lineage>
</organism>
<proteinExistence type="predicted"/>
<protein>
    <recommendedName>
        <fullName evidence="4">SMODS and SLOG-associating 2TM effector domain-containing protein</fullName>
    </recommendedName>
</protein>
<dbReference type="EMBL" id="JBHMFE010000014">
    <property type="protein sequence ID" value="MFB9109314.1"/>
    <property type="molecule type" value="Genomic_DNA"/>
</dbReference>
<gene>
    <name evidence="2" type="ORF">ACFFVK_12070</name>
</gene>
<name>A0ABV5HCD1_9FLAO</name>
<keyword evidence="1" id="KW-0472">Membrane</keyword>
<feature type="transmembrane region" description="Helical" evidence="1">
    <location>
        <begin position="61"/>
        <end position="83"/>
    </location>
</feature>
<sequence length="194" mass="22844">MGKLEEYKESQKEWRDISVNQLSNANNILLTFSSALLVFVLDKSKSNVIYLNSNQNFDWEIVTYWTSVFLLSLSILYGFCVLITRLYDARISRHIVLTRKRFFEKNQNGVDKELPRNDFHDFNFGDRIIVLWKVIFCKLPFIKSEKISNGNDIIEDFQSLRKISKVLGTATWKWTKIQFGLFLLSGFIYLIFSL</sequence>
<evidence type="ECO:0000313" key="3">
    <source>
        <dbReference type="Proteomes" id="UP001589562"/>
    </source>
</evidence>
<evidence type="ECO:0000313" key="2">
    <source>
        <dbReference type="EMBL" id="MFB9109314.1"/>
    </source>
</evidence>
<keyword evidence="3" id="KW-1185">Reference proteome</keyword>